<protein>
    <recommendedName>
        <fullName evidence="1">DUF5866 domain-containing protein</fullName>
    </recommendedName>
</protein>
<dbReference type="EMBL" id="MG779310">
    <property type="protein sequence ID" value="AUV58124.1"/>
    <property type="molecule type" value="Genomic_DNA"/>
</dbReference>
<dbReference type="Pfam" id="PF19184">
    <property type="entry name" value="DUF5866"/>
    <property type="match status" value="1"/>
</dbReference>
<accession>A0A2K9V7I3</accession>
<evidence type="ECO:0000313" key="2">
    <source>
        <dbReference type="EMBL" id="AUV58124.1"/>
    </source>
</evidence>
<proteinExistence type="predicted"/>
<evidence type="ECO:0000259" key="1">
    <source>
        <dbReference type="Pfam" id="PF19184"/>
    </source>
</evidence>
<sequence length="241" mass="28089">MSRNNMLFIKSIDGLVLSYYINDLKNNIYISGTIFDKIFFGDFDRKKEIILHYSNQIVSYLISYIRSGIIYLPNKLGLINILLNPNESTSEYYELSCMLDYIAGDNKYLTIISDIFKQGAMDLLGRNITMKNSAFISTKDLFYLLPYSKKQSNQLSIDFVNQIMKINKDKNTINKISHNNIQNVESLILCKLSNKKIHYFDCLEFHAETNPISILPPMDPISREEYINFIARKYACRYINN</sequence>
<reference evidence="2" key="1">
    <citation type="submission" date="2018-01" db="EMBL/GenBank/DDBJ databases">
        <title>Draft genome sequence of Bandra megavirus.</title>
        <authorList>
            <person name="Chatterjee A."/>
            <person name="Yadav R."/>
            <person name="Kondabagil K."/>
        </authorList>
    </citation>
    <scope>NUCLEOTIDE SEQUENCE</scope>
    <source>
        <strain evidence="2">KK-1</strain>
    </source>
</reference>
<name>A0A2K9V7I3_9VIRU</name>
<organism evidence="2">
    <name type="scientific">Bandra megavirus</name>
    <dbReference type="NCBI Taxonomy" id="2071566"/>
    <lineage>
        <taxon>Viruses</taxon>
        <taxon>Varidnaviria</taxon>
        <taxon>Bamfordvirae</taxon>
        <taxon>Nucleocytoviricota</taxon>
        <taxon>Megaviricetes</taxon>
        <taxon>Imitervirales</taxon>
        <taxon>Mimiviridae</taxon>
        <taxon>Megamimivirinae</taxon>
        <taxon>Megavirus</taxon>
    </lineage>
</organism>
<feature type="domain" description="DUF5866" evidence="1">
    <location>
        <begin position="6"/>
        <end position="74"/>
    </location>
</feature>
<dbReference type="InterPro" id="IPR043842">
    <property type="entry name" value="DUF5866"/>
</dbReference>